<protein>
    <submittedName>
        <fullName evidence="1">Uncharacterized protein</fullName>
    </submittedName>
</protein>
<reference evidence="1 2" key="1">
    <citation type="submission" date="2016-10" db="EMBL/GenBank/DDBJ databases">
        <authorList>
            <person name="de Groot N.N."/>
        </authorList>
    </citation>
    <scope>NUCLEOTIDE SEQUENCE [LARGE SCALE GENOMIC DNA]</scope>
    <source>
        <strain evidence="1 2">DSM 23310</strain>
    </source>
</reference>
<accession>A0A1H3EJ84</accession>
<organism evidence="1 2">
    <name type="scientific">Tepidimicrobium xylanilyticum</name>
    <dbReference type="NCBI Taxonomy" id="1123352"/>
    <lineage>
        <taxon>Bacteria</taxon>
        <taxon>Bacillati</taxon>
        <taxon>Bacillota</taxon>
        <taxon>Tissierellia</taxon>
        <taxon>Tissierellales</taxon>
        <taxon>Tepidimicrobiaceae</taxon>
        <taxon>Tepidimicrobium</taxon>
    </lineage>
</organism>
<sequence>MKNYFYTTEIANKIRNLLDGKLPIEVAKNISVGDFTILPAPEKLDEYLPAVIINLSCNDLVDSNIALDVYTQQYTYDIYYLYPYTFREFEDTPVEAIQKAEVIANIFMNHKTIDDFKIEPTEKEAGGQIITSTVSRLTFDNAETKLFRALEIPAYIIHIEYYLAFRTFRGGLV</sequence>
<name>A0A1H3EJ84_9FIRM</name>
<evidence type="ECO:0000313" key="2">
    <source>
        <dbReference type="Proteomes" id="UP000198828"/>
    </source>
</evidence>
<dbReference type="AlphaFoldDB" id="A0A1H3EJ84"/>
<dbReference type="RefSeq" id="WP_093754954.1">
    <property type="nucleotide sequence ID" value="NZ_BSYN01000002.1"/>
</dbReference>
<dbReference type="Proteomes" id="UP000198828">
    <property type="component" value="Unassembled WGS sequence"/>
</dbReference>
<dbReference type="EMBL" id="FNNG01000020">
    <property type="protein sequence ID" value="SDX78843.1"/>
    <property type="molecule type" value="Genomic_DNA"/>
</dbReference>
<gene>
    <name evidence="1" type="ORF">SAMN05660923_02935</name>
</gene>
<proteinExistence type="predicted"/>
<keyword evidence="2" id="KW-1185">Reference proteome</keyword>
<dbReference type="OrthoDB" id="3035052at2"/>
<evidence type="ECO:0000313" key="1">
    <source>
        <dbReference type="EMBL" id="SDX78843.1"/>
    </source>
</evidence>